<dbReference type="InterPro" id="IPR053524">
    <property type="entry name" value="Aerial_hyphae_peptide-synth"/>
</dbReference>
<dbReference type="EMBL" id="WWHY01000001">
    <property type="protein sequence ID" value="MYR32953.1"/>
    <property type="molecule type" value="Genomic_DNA"/>
</dbReference>
<dbReference type="InterPro" id="IPR007822">
    <property type="entry name" value="LANC-like"/>
</dbReference>
<dbReference type="SUPFAM" id="SSF158745">
    <property type="entry name" value="LanC-like"/>
    <property type="match status" value="1"/>
</dbReference>
<dbReference type="SUPFAM" id="SSF56112">
    <property type="entry name" value="Protein kinase-like (PK-like)"/>
    <property type="match status" value="1"/>
</dbReference>
<dbReference type="Pfam" id="PF25816">
    <property type="entry name" value="RamC_N"/>
    <property type="match status" value="1"/>
</dbReference>
<protein>
    <submittedName>
        <fullName evidence="2">Phosphotransferase</fullName>
    </submittedName>
</protein>
<dbReference type="CDD" id="cd04791">
    <property type="entry name" value="LanC_SerThrkinase"/>
    <property type="match status" value="1"/>
</dbReference>
<reference evidence="2 3" key="1">
    <citation type="journal article" date="2019" name="Nat. Commun.">
        <title>The antimicrobial potential of Streptomyces from insect microbiomes.</title>
        <authorList>
            <person name="Chevrette M.G."/>
            <person name="Carlson C.M."/>
            <person name="Ortega H.E."/>
            <person name="Thomas C."/>
            <person name="Ananiev G.E."/>
            <person name="Barns K.J."/>
            <person name="Book A.J."/>
            <person name="Cagnazzo J."/>
            <person name="Carlos C."/>
            <person name="Flanigan W."/>
            <person name="Grubbs K.J."/>
            <person name="Horn H.A."/>
            <person name="Hoffmann F.M."/>
            <person name="Klassen J.L."/>
            <person name="Knack J.J."/>
            <person name="Lewin G.R."/>
            <person name="McDonald B.R."/>
            <person name="Muller L."/>
            <person name="Melo W.G.P."/>
            <person name="Pinto-Tomas A.A."/>
            <person name="Schmitz A."/>
            <person name="Wendt-Pienkowski E."/>
            <person name="Wildman S."/>
            <person name="Zhao M."/>
            <person name="Zhang F."/>
            <person name="Bugni T.S."/>
            <person name="Andes D.R."/>
            <person name="Pupo M.T."/>
            <person name="Currie C.R."/>
        </authorList>
    </citation>
    <scope>NUCLEOTIDE SEQUENCE [LARGE SCALE GENOMIC DNA]</scope>
    <source>
        <strain evidence="2 3">SID5840</strain>
    </source>
</reference>
<dbReference type="GO" id="GO:0005524">
    <property type="term" value="F:ATP binding"/>
    <property type="evidence" value="ECO:0007669"/>
    <property type="project" value="InterPro"/>
</dbReference>
<dbReference type="GO" id="GO:0031179">
    <property type="term" value="P:peptide modification"/>
    <property type="evidence" value="ECO:0007669"/>
    <property type="project" value="InterPro"/>
</dbReference>
<dbReference type="Pfam" id="PF00069">
    <property type="entry name" value="Pkinase"/>
    <property type="match status" value="1"/>
</dbReference>
<dbReference type="AlphaFoldDB" id="A0A7K2ISR5"/>
<dbReference type="SMART" id="SM00220">
    <property type="entry name" value="S_TKc"/>
    <property type="match status" value="1"/>
</dbReference>
<gene>
    <name evidence="2" type="ORF">GTW20_11925</name>
</gene>
<dbReference type="GO" id="GO:0004672">
    <property type="term" value="F:protein kinase activity"/>
    <property type="evidence" value="ECO:0007669"/>
    <property type="project" value="InterPro"/>
</dbReference>
<accession>A0A7K2ISR5</accession>
<feature type="domain" description="Protein kinase" evidence="1">
    <location>
        <begin position="228"/>
        <end position="539"/>
    </location>
</feature>
<dbReference type="Gene3D" id="1.10.510.10">
    <property type="entry name" value="Transferase(Phosphotransferase) domain 1"/>
    <property type="match status" value="1"/>
</dbReference>
<dbReference type="NCBIfam" id="NF038151">
    <property type="entry name" value="lanthi_synth_III"/>
    <property type="match status" value="1"/>
</dbReference>
<dbReference type="RefSeq" id="WP_161110965.1">
    <property type="nucleotide sequence ID" value="NZ_WWHY01000001.1"/>
</dbReference>
<dbReference type="SMART" id="SM01260">
    <property type="entry name" value="LANC_like"/>
    <property type="match status" value="1"/>
</dbReference>
<evidence type="ECO:0000313" key="3">
    <source>
        <dbReference type="Proteomes" id="UP000467124"/>
    </source>
</evidence>
<organism evidence="2 3">
    <name type="scientific">Nocardiopsis alba</name>
    <dbReference type="NCBI Taxonomy" id="53437"/>
    <lineage>
        <taxon>Bacteria</taxon>
        <taxon>Bacillati</taxon>
        <taxon>Actinomycetota</taxon>
        <taxon>Actinomycetes</taxon>
        <taxon>Streptosporangiales</taxon>
        <taxon>Nocardiopsidaceae</taxon>
        <taxon>Nocardiopsis</taxon>
    </lineage>
</organism>
<dbReference type="InterPro" id="IPR057929">
    <property type="entry name" value="RamC_N"/>
</dbReference>
<dbReference type="InterPro" id="IPR058053">
    <property type="entry name" value="RamC_C"/>
</dbReference>
<name>A0A7K2ISR5_9ACTN</name>
<comment type="caution">
    <text evidence="2">The sequence shown here is derived from an EMBL/GenBank/DDBJ whole genome shotgun (WGS) entry which is preliminary data.</text>
</comment>
<keyword evidence="2" id="KW-0808">Transferase</keyword>
<dbReference type="InterPro" id="IPR011009">
    <property type="entry name" value="Kinase-like_dom_sf"/>
</dbReference>
<sequence length="872" mass="96822">MTAEYDLYCVVDPCYYDHPNNSGSHDEDTFAVLRREPWPKGWIRVDSEEWINFAPEGFVFPLQGWKIHVSAQVDNAEKVTSLVWGYCLREKIAFKLTPGPARFRNKNIKYAPRVASGKLFTLYPSDETELHRILVDLGEKLQGEKGPYILSDIRWGDGPLYTRYGAFAKRLVDDGNGRGRICIENPEGVLEPDPRGVVFTVPEWVTLPEFLRPHVERHRSPILEDFPYEIKDAIHFSNGGGVYKAVERVTGRTVVLKEGRPYAGLDGHDQDAVIRLRGERDMLRHLEGVAYVPELIDYRTVGEHEFLVQEYVEGAPLYSVLAGRNPLTRRANDPREEGDYARWALGLWGRIRDAVRAVHERGVVFGDLHPNNVMIGVDERVTLIDWEAASFASEQVRPPMGNPGFMAPPHLRGFDIDTYALALLKLSLFAPVTSLIQLAPDKMSHVARLACEVYGLAQDTFAAELDFLAEKTPHKSAIASSTARVVAPRALDDLAPIANSWSHLSDDIAQGILASATLDRNDRLFPGDISQFSSPHAGLGFSHGAAGVLWALHRTQGVRFPEGESWLRKRALDEREGAPIGFYTGNHGIAYTLWELGYQNEAVDLLERTYVKGEERLPTCLEDGLAGIALNWLYFHRRCGSDAYLKRALRIADRLARRPVSSDDLSNSRSPGGALRGPSGIALLFIRIYEVTGDRFYLDTASEELRRDLAKCRIDAHGSLLLKDEYRLLPYFSIGSAGIGMVLDSYLDRVDDEDLRSSKTAIVAGMKSRFSVFSGLFSGHAGLLLALATMSGTCHHERASGLVAAVGALNWQVLRHGSHRSFPGDQLLRLSNDLATGSAGVLLALKSAERSLELSDPSIGLPFFSGDEFSVC</sequence>
<proteinExistence type="predicted"/>
<dbReference type="PROSITE" id="PS50011">
    <property type="entry name" value="PROTEIN_KINASE_DOM"/>
    <property type="match status" value="1"/>
</dbReference>
<dbReference type="Proteomes" id="UP000467124">
    <property type="component" value="Unassembled WGS sequence"/>
</dbReference>
<evidence type="ECO:0000259" key="1">
    <source>
        <dbReference type="PROSITE" id="PS50011"/>
    </source>
</evidence>
<dbReference type="InterPro" id="IPR000719">
    <property type="entry name" value="Prot_kinase_dom"/>
</dbReference>
<evidence type="ECO:0000313" key="2">
    <source>
        <dbReference type="EMBL" id="MYR32953.1"/>
    </source>
</evidence>
<dbReference type="Gene3D" id="1.50.10.20">
    <property type="match status" value="1"/>
</dbReference>